<evidence type="ECO:0000256" key="4">
    <source>
        <dbReference type="ARBA" id="ARBA00022449"/>
    </source>
</evidence>
<feature type="transmembrane region" description="Helical" evidence="11">
    <location>
        <begin position="97"/>
        <end position="119"/>
    </location>
</feature>
<feature type="transmembrane region" description="Helical" evidence="11">
    <location>
        <begin position="125"/>
        <end position="146"/>
    </location>
</feature>
<feature type="transmembrane region" description="Helical" evidence="11">
    <location>
        <begin position="228"/>
        <end position="244"/>
    </location>
</feature>
<evidence type="ECO:0000256" key="7">
    <source>
        <dbReference type="ARBA" id="ARBA00023053"/>
    </source>
</evidence>
<dbReference type="PANTHER" id="PTHR43562">
    <property type="entry name" value="NAPA-TYPE SODIUM/HYDROGEN ANTIPORTER"/>
    <property type="match status" value="1"/>
</dbReference>
<feature type="transmembrane region" description="Helical" evidence="11">
    <location>
        <begin position="250"/>
        <end position="267"/>
    </location>
</feature>
<feature type="transmembrane region" description="Helical" evidence="11">
    <location>
        <begin position="158"/>
        <end position="181"/>
    </location>
</feature>
<comment type="caution">
    <text evidence="13">The sequence shown here is derived from an EMBL/GenBank/DDBJ whole genome shotgun (WGS) entry which is preliminary data.</text>
</comment>
<feature type="transmembrane region" description="Helical" evidence="11">
    <location>
        <begin position="6"/>
        <end position="27"/>
    </location>
</feature>
<dbReference type="AlphaFoldDB" id="A0A2H5Y5M4"/>
<keyword evidence="6 11" id="KW-1133">Transmembrane helix</keyword>
<dbReference type="Pfam" id="PF00999">
    <property type="entry name" value="Na_H_Exchanger"/>
    <property type="match status" value="1"/>
</dbReference>
<comment type="similarity">
    <text evidence="2">Belongs to the monovalent cation:proton antiporter 2 (CPA2) transporter (TC 2.A.37) family.</text>
</comment>
<evidence type="ECO:0000256" key="3">
    <source>
        <dbReference type="ARBA" id="ARBA00022448"/>
    </source>
</evidence>
<evidence type="ECO:0000256" key="1">
    <source>
        <dbReference type="ARBA" id="ARBA00004141"/>
    </source>
</evidence>
<feature type="domain" description="Cation/H+ exchanger transmembrane" evidence="12">
    <location>
        <begin position="21"/>
        <end position="393"/>
    </location>
</feature>
<dbReference type="InterPro" id="IPR038770">
    <property type="entry name" value="Na+/solute_symporter_sf"/>
</dbReference>
<dbReference type="GO" id="GO:1902600">
    <property type="term" value="P:proton transmembrane transport"/>
    <property type="evidence" value="ECO:0007669"/>
    <property type="project" value="InterPro"/>
</dbReference>
<protein>
    <submittedName>
        <fullName evidence="13">Na(+)/H(+)-K(+) antiporter GerN</fullName>
    </submittedName>
</protein>
<dbReference type="Gene3D" id="1.20.1530.20">
    <property type="match status" value="1"/>
</dbReference>
<dbReference type="GO" id="GO:0016020">
    <property type="term" value="C:membrane"/>
    <property type="evidence" value="ECO:0007669"/>
    <property type="project" value="UniProtKB-SubCell"/>
</dbReference>
<evidence type="ECO:0000256" key="11">
    <source>
        <dbReference type="SAM" id="Phobius"/>
    </source>
</evidence>
<feature type="transmembrane region" description="Helical" evidence="11">
    <location>
        <begin position="309"/>
        <end position="333"/>
    </location>
</feature>
<feature type="transmembrane region" description="Helical" evidence="11">
    <location>
        <begin position="279"/>
        <end position="297"/>
    </location>
</feature>
<gene>
    <name evidence="13" type="primary">gerN</name>
    <name evidence="13" type="ORF">HRbin22_00988</name>
</gene>
<dbReference type="InterPro" id="IPR006153">
    <property type="entry name" value="Cation/H_exchanger_TM"/>
</dbReference>
<dbReference type="PANTHER" id="PTHR43562:SF3">
    <property type="entry name" value="SODIUM ION_PROTON EXCHANGER (EUROFUNG)"/>
    <property type="match status" value="1"/>
</dbReference>
<dbReference type="GO" id="GO:0006814">
    <property type="term" value="P:sodium ion transport"/>
    <property type="evidence" value="ECO:0007669"/>
    <property type="project" value="UniProtKB-KW"/>
</dbReference>
<feature type="transmembrane region" description="Helical" evidence="11">
    <location>
        <begin position="345"/>
        <end position="367"/>
    </location>
</feature>
<proteinExistence type="inferred from homology"/>
<feature type="transmembrane region" description="Helical" evidence="11">
    <location>
        <begin position="62"/>
        <end position="85"/>
    </location>
</feature>
<evidence type="ECO:0000256" key="6">
    <source>
        <dbReference type="ARBA" id="ARBA00022989"/>
    </source>
</evidence>
<comment type="subcellular location">
    <subcellularLocation>
        <location evidence="1">Membrane</location>
        <topology evidence="1">Multi-pass membrane protein</topology>
    </subcellularLocation>
</comment>
<accession>A0A2H5Y5M4</accession>
<feature type="transmembrane region" description="Helical" evidence="11">
    <location>
        <begin position="193"/>
        <end position="216"/>
    </location>
</feature>
<evidence type="ECO:0000256" key="2">
    <source>
        <dbReference type="ARBA" id="ARBA00005551"/>
    </source>
</evidence>
<organism evidence="13 14">
    <name type="scientific">Candidatus Thermoflexus japonica</name>
    <dbReference type="NCBI Taxonomy" id="2035417"/>
    <lineage>
        <taxon>Bacteria</taxon>
        <taxon>Bacillati</taxon>
        <taxon>Chloroflexota</taxon>
        <taxon>Thermoflexia</taxon>
        <taxon>Thermoflexales</taxon>
        <taxon>Thermoflexaceae</taxon>
        <taxon>Thermoflexus</taxon>
    </lineage>
</organism>
<reference evidence="14" key="1">
    <citation type="submission" date="2017-09" db="EMBL/GenBank/DDBJ databases">
        <title>Metaegenomics of thermophilic ammonia-oxidizing enrichment culture.</title>
        <authorList>
            <person name="Kato S."/>
            <person name="Suzuki K."/>
        </authorList>
    </citation>
    <scope>NUCLEOTIDE SEQUENCE [LARGE SCALE GENOMIC DNA]</scope>
</reference>
<keyword evidence="3" id="KW-0813">Transport</keyword>
<keyword evidence="10" id="KW-0739">Sodium transport</keyword>
<evidence type="ECO:0000256" key="5">
    <source>
        <dbReference type="ARBA" id="ARBA00022692"/>
    </source>
</evidence>
<evidence type="ECO:0000259" key="12">
    <source>
        <dbReference type="Pfam" id="PF00999"/>
    </source>
</evidence>
<keyword evidence="5 11" id="KW-0812">Transmembrane</keyword>
<evidence type="ECO:0000313" key="13">
    <source>
        <dbReference type="EMBL" id="GBD08747.1"/>
    </source>
</evidence>
<dbReference type="Proteomes" id="UP000236642">
    <property type="component" value="Unassembled WGS sequence"/>
</dbReference>
<evidence type="ECO:0000313" key="14">
    <source>
        <dbReference type="Proteomes" id="UP000236642"/>
    </source>
</evidence>
<keyword evidence="8" id="KW-0406">Ion transport</keyword>
<keyword evidence="7" id="KW-0915">Sodium</keyword>
<keyword evidence="9 11" id="KW-0472">Membrane</keyword>
<sequence length="397" mass="41527">METHIPAFALLLALLIVAAKAGAWLSLRLHQPAILGELIAGLILGPSLFNIFSWPLFHHQEFQGMVIVLGELGVILLMGMAGMEIELEEFLKARRVALLAGTAGVITPLLLGTLIAYPFHRDLPTSIYVGLVLSATSVSISAQTLLELGRLRSPEGIALLGAAVVDDILALLALAVFTGVVNPGGGAGGGAEGVLLAIARMMLFLILAFLLARAVLPRMATWVQNQPVSEGLIALTFVAILALAGAAEELGGLAAITGAFLAGLGLGSHPARHTIFERLRPAAYGFFVPLFLVGVGLRADLRTMSLEGALFTLTLIVVAVLSKIIGCGAGAWLGGFRPLQAWRLGLGMISRGEVGLILASLGLSAGFLQPYEFVAVVAMVVATTLITPILLRWAFSI</sequence>
<keyword evidence="4" id="KW-0050">Antiport</keyword>
<evidence type="ECO:0000256" key="8">
    <source>
        <dbReference type="ARBA" id="ARBA00023065"/>
    </source>
</evidence>
<name>A0A2H5Y5M4_9CHLR</name>
<feature type="transmembrane region" description="Helical" evidence="11">
    <location>
        <begin position="34"/>
        <end position="56"/>
    </location>
</feature>
<evidence type="ECO:0000256" key="10">
    <source>
        <dbReference type="ARBA" id="ARBA00023201"/>
    </source>
</evidence>
<dbReference type="EMBL" id="BEHY01000016">
    <property type="protein sequence ID" value="GBD08747.1"/>
    <property type="molecule type" value="Genomic_DNA"/>
</dbReference>
<evidence type="ECO:0000256" key="9">
    <source>
        <dbReference type="ARBA" id="ARBA00023136"/>
    </source>
</evidence>
<dbReference type="GO" id="GO:0015297">
    <property type="term" value="F:antiporter activity"/>
    <property type="evidence" value="ECO:0007669"/>
    <property type="project" value="UniProtKB-KW"/>
</dbReference>
<feature type="transmembrane region" description="Helical" evidence="11">
    <location>
        <begin position="373"/>
        <end position="395"/>
    </location>
</feature>